<keyword evidence="2" id="KW-1185">Reference proteome</keyword>
<protein>
    <submittedName>
        <fullName evidence="1">Uncharacterized protein</fullName>
    </submittedName>
</protein>
<dbReference type="RefSeq" id="WP_254014440.1">
    <property type="nucleotide sequence ID" value="NZ_JAMZMM010000382.1"/>
</dbReference>
<sequence>MSYSHLTIAVFRRVLLCFAILLRDREALRQGDRYLLLKGLELAMSHLKAAGASTIS</sequence>
<organism evidence="1 2">
    <name type="scientific">Limnofasciculus baicalensis BBK-W-15</name>
    <dbReference type="NCBI Taxonomy" id="2699891"/>
    <lineage>
        <taxon>Bacteria</taxon>
        <taxon>Bacillati</taxon>
        <taxon>Cyanobacteriota</taxon>
        <taxon>Cyanophyceae</taxon>
        <taxon>Coleofasciculales</taxon>
        <taxon>Coleofasciculaceae</taxon>
        <taxon>Limnofasciculus</taxon>
        <taxon>Limnofasciculus baicalensis</taxon>
    </lineage>
</organism>
<evidence type="ECO:0000313" key="2">
    <source>
        <dbReference type="Proteomes" id="UP001204953"/>
    </source>
</evidence>
<evidence type="ECO:0000313" key="1">
    <source>
        <dbReference type="EMBL" id="MCP2731707.1"/>
    </source>
</evidence>
<name>A0AAE3GZY2_9CYAN</name>
<proteinExistence type="predicted"/>
<reference evidence="1" key="1">
    <citation type="submission" date="2022-06" db="EMBL/GenBank/DDBJ databases">
        <title>New cyanobacteria of genus Symplocastrum in benthos of Lake Baikal.</title>
        <authorList>
            <person name="Sorokovikova E."/>
            <person name="Tikhonova I."/>
            <person name="Krasnopeev A."/>
            <person name="Evseev P."/>
            <person name="Gladkikh A."/>
            <person name="Belykh O."/>
        </authorList>
    </citation>
    <scope>NUCLEOTIDE SEQUENCE</scope>
    <source>
        <strain evidence="1">BBK-W-15</strain>
    </source>
</reference>
<dbReference type="EMBL" id="JAMZMM010000382">
    <property type="protein sequence ID" value="MCP2731707.1"/>
    <property type="molecule type" value="Genomic_DNA"/>
</dbReference>
<dbReference type="AlphaFoldDB" id="A0AAE3GZY2"/>
<accession>A0AAE3GZY2</accession>
<comment type="caution">
    <text evidence="1">The sequence shown here is derived from an EMBL/GenBank/DDBJ whole genome shotgun (WGS) entry which is preliminary data.</text>
</comment>
<dbReference type="Proteomes" id="UP001204953">
    <property type="component" value="Unassembled WGS sequence"/>
</dbReference>
<gene>
    <name evidence="1" type="ORF">NJ959_25075</name>
</gene>